<comment type="similarity">
    <text evidence="2">Belongs to the dynactin subunits 5/6 family. Dynactin subunit 6 subfamily.</text>
</comment>
<proteinExistence type="inferred from homology"/>
<dbReference type="InterPro" id="IPR011004">
    <property type="entry name" value="Trimer_LpxA-like_sf"/>
</dbReference>
<keyword evidence="5" id="KW-0206">Cytoskeleton</keyword>
<dbReference type="GO" id="GO:0005869">
    <property type="term" value="C:dynactin complex"/>
    <property type="evidence" value="ECO:0007669"/>
    <property type="project" value="InterPro"/>
</dbReference>
<evidence type="ECO:0000256" key="4">
    <source>
        <dbReference type="ARBA" id="ARBA00022490"/>
    </source>
</evidence>
<evidence type="ECO:0000256" key="6">
    <source>
        <dbReference type="ARBA" id="ARBA00034687"/>
    </source>
</evidence>
<evidence type="ECO:0000313" key="7">
    <source>
        <dbReference type="Proteomes" id="UP000887574"/>
    </source>
</evidence>
<name>A0A915CN48_9BILA</name>
<dbReference type="SUPFAM" id="SSF51161">
    <property type="entry name" value="Trimeric LpxA-like enzymes"/>
    <property type="match status" value="1"/>
</dbReference>
<dbReference type="InterPro" id="IPR027777">
    <property type="entry name" value="DCTN6"/>
</dbReference>
<dbReference type="WBParaSite" id="jg10400">
    <property type="protein sequence ID" value="jg10400"/>
    <property type="gene ID" value="jg10400"/>
</dbReference>
<dbReference type="GO" id="GO:0070840">
    <property type="term" value="F:dynein complex binding"/>
    <property type="evidence" value="ECO:0007669"/>
    <property type="project" value="TreeGrafter"/>
</dbReference>
<evidence type="ECO:0000256" key="5">
    <source>
        <dbReference type="ARBA" id="ARBA00023212"/>
    </source>
</evidence>
<evidence type="ECO:0000256" key="2">
    <source>
        <dbReference type="ARBA" id="ARBA00007719"/>
    </source>
</evidence>
<reference evidence="8" key="1">
    <citation type="submission" date="2022-11" db="UniProtKB">
        <authorList>
            <consortium name="WormBaseParasite"/>
        </authorList>
    </citation>
    <scope>IDENTIFICATION</scope>
</reference>
<keyword evidence="7" id="KW-1185">Reference proteome</keyword>
<evidence type="ECO:0000256" key="3">
    <source>
        <dbReference type="ARBA" id="ARBA00016573"/>
    </source>
</evidence>
<keyword evidence="4" id="KW-0963">Cytoplasm</keyword>
<dbReference type="PANTHER" id="PTHR13072:SF0">
    <property type="entry name" value="DYNACTIN SUBUNIT 6"/>
    <property type="match status" value="1"/>
</dbReference>
<accession>A0A915CN48</accession>
<comment type="function">
    <text evidence="6">Part of the dynactin complex that activates the molecular motor dynein for ultra-processive transport along microtubules.</text>
</comment>
<evidence type="ECO:0000256" key="1">
    <source>
        <dbReference type="ARBA" id="ARBA00004245"/>
    </source>
</evidence>
<dbReference type="PANTHER" id="PTHR13072">
    <property type="entry name" value="DYNACTIN 6"/>
    <property type="match status" value="1"/>
</dbReference>
<organism evidence="7 8">
    <name type="scientific">Ditylenchus dipsaci</name>
    <dbReference type="NCBI Taxonomy" id="166011"/>
    <lineage>
        <taxon>Eukaryota</taxon>
        <taxon>Metazoa</taxon>
        <taxon>Ecdysozoa</taxon>
        <taxon>Nematoda</taxon>
        <taxon>Chromadorea</taxon>
        <taxon>Rhabditida</taxon>
        <taxon>Tylenchina</taxon>
        <taxon>Tylenchomorpha</taxon>
        <taxon>Sphaerularioidea</taxon>
        <taxon>Anguinidae</taxon>
        <taxon>Anguininae</taxon>
        <taxon>Ditylenchus</taxon>
    </lineage>
</organism>
<sequence length="169" mass="18299">MSTETNLTISPDAVVIADAILHGRITIGPCTIIHPKAKIDAKDGEIIIGGYNIVEETAIIENMQGKETMFIGNDNLFEIGSVCQAKKVGDCNVFGIKCIVGPKTEISDGCRVGAKCKVLSDGEVHPLTVIHFENMEKTALEKPSGQKSQAEFLKRLLPKYSLSLQNSKK</sequence>
<evidence type="ECO:0000313" key="8">
    <source>
        <dbReference type="WBParaSite" id="jg10400"/>
    </source>
</evidence>
<dbReference type="Proteomes" id="UP000887574">
    <property type="component" value="Unplaced"/>
</dbReference>
<protein>
    <recommendedName>
        <fullName evidence="3">Dynactin subunit 6</fullName>
    </recommendedName>
</protein>
<dbReference type="AlphaFoldDB" id="A0A915CN48"/>
<comment type="subcellular location">
    <subcellularLocation>
        <location evidence="1">Cytoplasm</location>
        <location evidence="1">Cytoskeleton</location>
    </subcellularLocation>
</comment>
<dbReference type="GO" id="GO:0007052">
    <property type="term" value="P:mitotic spindle organization"/>
    <property type="evidence" value="ECO:0007669"/>
    <property type="project" value="TreeGrafter"/>
</dbReference>
<dbReference type="Gene3D" id="2.160.10.10">
    <property type="entry name" value="Hexapeptide repeat proteins"/>
    <property type="match status" value="1"/>
</dbReference>